<dbReference type="InterPro" id="IPR039164">
    <property type="entry name" value="UBR1-like"/>
</dbReference>
<keyword evidence="2" id="KW-0472">Membrane</keyword>
<name>A0A915L7G3_ROMCU</name>
<organism evidence="3 4">
    <name type="scientific">Romanomermis culicivorax</name>
    <name type="common">Nematode worm</name>
    <dbReference type="NCBI Taxonomy" id="13658"/>
    <lineage>
        <taxon>Eukaryota</taxon>
        <taxon>Metazoa</taxon>
        <taxon>Ecdysozoa</taxon>
        <taxon>Nematoda</taxon>
        <taxon>Enoplea</taxon>
        <taxon>Dorylaimia</taxon>
        <taxon>Mermithida</taxon>
        <taxon>Mermithoidea</taxon>
        <taxon>Mermithidae</taxon>
        <taxon>Romanomermis</taxon>
    </lineage>
</organism>
<dbReference type="AlphaFoldDB" id="A0A915L7G3"/>
<proteinExistence type="inferred from homology"/>
<dbReference type="Proteomes" id="UP000887565">
    <property type="component" value="Unplaced"/>
</dbReference>
<comment type="catalytic activity">
    <reaction evidence="1">
        <text>S-ubiquitinyl-[E2 ubiquitin-conjugating enzyme]-L-cysteine + [acceptor protein]-L-lysine = [E2 ubiquitin-conjugating enzyme]-L-cysteine + N(6)-ubiquitinyl-[acceptor protein]-L-lysine.</text>
        <dbReference type="EC" id="2.3.2.27"/>
    </reaction>
</comment>
<evidence type="ECO:0000313" key="4">
    <source>
        <dbReference type="WBParaSite" id="nRc.2.0.1.t47050-RA"/>
    </source>
</evidence>
<dbReference type="GO" id="GO:0000151">
    <property type="term" value="C:ubiquitin ligase complex"/>
    <property type="evidence" value="ECO:0007669"/>
    <property type="project" value="TreeGrafter"/>
</dbReference>
<evidence type="ECO:0000313" key="3">
    <source>
        <dbReference type="Proteomes" id="UP000887565"/>
    </source>
</evidence>
<evidence type="ECO:0000256" key="1">
    <source>
        <dbReference type="RuleBase" id="RU366018"/>
    </source>
</evidence>
<protein>
    <recommendedName>
        <fullName evidence="1">E3 ubiquitin-protein ligase</fullName>
        <ecNumber evidence="1">2.3.2.27</ecNumber>
    </recommendedName>
</protein>
<dbReference type="GO" id="GO:0061630">
    <property type="term" value="F:ubiquitin protein ligase activity"/>
    <property type="evidence" value="ECO:0007669"/>
    <property type="project" value="UniProtKB-UniRule"/>
</dbReference>
<dbReference type="PANTHER" id="PTHR21497">
    <property type="entry name" value="UBIQUITIN LIGASE E3 ALPHA-RELATED"/>
    <property type="match status" value="1"/>
</dbReference>
<keyword evidence="1" id="KW-0862">Zinc</keyword>
<comment type="similarity">
    <text evidence="1">Belongs to the E3 ubiquitin-protein ligase UBR1-like family.</text>
</comment>
<comment type="function">
    <text evidence="1">Ubiquitin ligase protein which is a component of the N-end rule pathway. Recognizes and binds to proteins bearing specific N-terminal residues that are destabilizing according to the N-end rule, leading to their ubiquitination and subsequent degradation.</text>
</comment>
<dbReference type="GO" id="GO:0016567">
    <property type="term" value="P:protein ubiquitination"/>
    <property type="evidence" value="ECO:0007669"/>
    <property type="project" value="UniProtKB-UniRule"/>
</dbReference>
<keyword evidence="1" id="KW-0479">Metal-binding</keyword>
<accession>A0A915L7G3</accession>
<keyword evidence="3" id="KW-1185">Reference proteome</keyword>
<dbReference type="WBParaSite" id="nRc.2.0.1.t47050-RA">
    <property type="protein sequence ID" value="nRc.2.0.1.t47050-RA"/>
    <property type="gene ID" value="nRc.2.0.1.g47050"/>
</dbReference>
<keyword evidence="1" id="KW-0833">Ubl conjugation pathway</keyword>
<feature type="transmembrane region" description="Helical" evidence="2">
    <location>
        <begin position="229"/>
        <end position="257"/>
    </location>
</feature>
<dbReference type="EC" id="2.3.2.27" evidence="1"/>
<keyword evidence="2" id="KW-0812">Transmembrane</keyword>
<comment type="pathway">
    <text evidence="1">Protein modification; protein ubiquitination.</text>
</comment>
<keyword evidence="1" id="KW-0808">Transferase</keyword>
<keyword evidence="1" id="KW-0863">Zinc-finger</keyword>
<evidence type="ECO:0000256" key="2">
    <source>
        <dbReference type="SAM" id="Phobius"/>
    </source>
</evidence>
<reference evidence="4" key="1">
    <citation type="submission" date="2022-11" db="UniProtKB">
        <authorList>
            <consortium name="WormBaseParasite"/>
        </authorList>
    </citation>
    <scope>IDENTIFICATION</scope>
</reference>
<dbReference type="PANTHER" id="PTHR21497:SF24">
    <property type="entry name" value="E3 UBIQUITIN-PROTEIN LIGASE UBR1"/>
    <property type="match status" value="1"/>
</dbReference>
<dbReference type="GO" id="GO:0008270">
    <property type="term" value="F:zinc ion binding"/>
    <property type="evidence" value="ECO:0007669"/>
    <property type="project" value="UniProtKB-UniRule"/>
</dbReference>
<dbReference type="GO" id="GO:0005737">
    <property type="term" value="C:cytoplasm"/>
    <property type="evidence" value="ECO:0007669"/>
    <property type="project" value="TreeGrafter"/>
</dbReference>
<keyword evidence="2" id="KW-1133">Transmembrane helix</keyword>
<dbReference type="GO" id="GO:0071596">
    <property type="term" value="P:ubiquitin-dependent protein catabolic process via the N-end rule pathway"/>
    <property type="evidence" value="ECO:0007669"/>
    <property type="project" value="UniProtKB-UniRule"/>
</dbReference>
<sequence length="269" mass="31790">MQYMNEMVRKTGEHQEYEMEWEMGFTLQLRMTDVLTLLQRWIASSPQICKVCFDKIYERCVAFNAAQKMEMVEVDVFNVKAQVVKFNISKEPVSMHIPLNRLFAGIYLIKSQFFECSLLEDQLICWPKFAEFPLRIQVLAAQVRCGLWRRNGSGANMQLYNYVLPHVRREMNDKDLLLLQISAARTDADEFLIALIHKFNLGHWIASFESTRDFRDENNKVLSYIFDEFLQLLIVLIVFFIVFLSILLYAFLFYSVIFDEFLQLLIVLI</sequence>